<keyword evidence="5" id="KW-0479">Metal-binding</keyword>
<dbReference type="AlphaFoldDB" id="E9I251"/>
<dbReference type="GO" id="GO:0005886">
    <property type="term" value="C:plasma membrane"/>
    <property type="evidence" value="ECO:0007669"/>
    <property type="project" value="UniProtKB-SubCell"/>
</dbReference>
<feature type="compositionally biased region" description="Polar residues" evidence="10">
    <location>
        <begin position="152"/>
        <end position="165"/>
    </location>
</feature>
<evidence type="ECO:0000313" key="13">
    <source>
        <dbReference type="Proteomes" id="UP000000305"/>
    </source>
</evidence>
<keyword evidence="3" id="KW-1003">Cell membrane</keyword>
<evidence type="ECO:0000256" key="9">
    <source>
        <dbReference type="ARBA" id="ARBA00023136"/>
    </source>
</evidence>
<keyword evidence="4" id="KW-0963">Cytoplasm</keyword>
<evidence type="ECO:0000259" key="11">
    <source>
        <dbReference type="PROSITE" id="PS50081"/>
    </source>
</evidence>
<proteinExistence type="predicted"/>
<evidence type="ECO:0000256" key="5">
    <source>
        <dbReference type="ARBA" id="ARBA00022723"/>
    </source>
</evidence>
<comment type="subcellular location">
    <subcellularLocation>
        <location evidence="1">Cell membrane</location>
        <topology evidence="1">Peripheral membrane protein</topology>
        <orientation evidence="1">Cytoplasmic side</orientation>
    </subcellularLocation>
    <subcellularLocation>
        <location evidence="2">Cytoplasm</location>
    </subcellularLocation>
</comment>
<evidence type="ECO:0000256" key="7">
    <source>
        <dbReference type="ARBA" id="ARBA00022771"/>
    </source>
</evidence>
<evidence type="ECO:0000256" key="2">
    <source>
        <dbReference type="ARBA" id="ARBA00004496"/>
    </source>
</evidence>
<dbReference type="PANTHER" id="PTHR15135:SF7">
    <property type="entry name" value="STAC-LIKE, ISOFORM J"/>
    <property type="match status" value="1"/>
</dbReference>
<feature type="compositionally biased region" description="Low complexity" evidence="10">
    <location>
        <begin position="122"/>
        <end position="151"/>
    </location>
</feature>
<dbReference type="InterPro" id="IPR039688">
    <property type="entry name" value="STAC1/2/3"/>
</dbReference>
<accession>E9I251</accession>
<dbReference type="STRING" id="6669.E9I251"/>
<feature type="compositionally biased region" description="Low complexity" evidence="10">
    <location>
        <begin position="179"/>
        <end position="196"/>
    </location>
</feature>
<name>E9I251_DAPPU</name>
<keyword evidence="8" id="KW-0862">Zinc</keyword>
<dbReference type="InterPro" id="IPR046349">
    <property type="entry name" value="C1-like_sf"/>
</dbReference>
<evidence type="ECO:0000256" key="3">
    <source>
        <dbReference type="ARBA" id="ARBA00022475"/>
    </source>
</evidence>
<keyword evidence="13" id="KW-1185">Reference proteome</keyword>
<organism evidence="12 13">
    <name type="scientific">Daphnia pulex</name>
    <name type="common">Water flea</name>
    <dbReference type="NCBI Taxonomy" id="6669"/>
    <lineage>
        <taxon>Eukaryota</taxon>
        <taxon>Metazoa</taxon>
        <taxon>Ecdysozoa</taxon>
        <taxon>Arthropoda</taxon>
        <taxon>Crustacea</taxon>
        <taxon>Branchiopoda</taxon>
        <taxon>Diplostraca</taxon>
        <taxon>Cladocera</taxon>
        <taxon>Anomopoda</taxon>
        <taxon>Daphniidae</taxon>
        <taxon>Daphnia</taxon>
    </lineage>
</organism>
<dbReference type="OrthoDB" id="6250593at2759"/>
<dbReference type="KEGG" id="dpx:DAPPUDRAFT_120740"/>
<evidence type="ECO:0000256" key="4">
    <source>
        <dbReference type="ARBA" id="ARBA00022490"/>
    </source>
</evidence>
<dbReference type="HOGENOM" id="CLU_944168_0_0_1"/>
<dbReference type="SUPFAM" id="SSF57889">
    <property type="entry name" value="Cysteine-rich domain"/>
    <property type="match status" value="1"/>
</dbReference>
<dbReference type="GO" id="GO:0005737">
    <property type="term" value="C:cytoplasm"/>
    <property type="evidence" value="ECO:0007669"/>
    <property type="project" value="UniProtKB-SubCell"/>
</dbReference>
<feature type="compositionally biased region" description="Low complexity" evidence="10">
    <location>
        <begin position="203"/>
        <end position="215"/>
    </location>
</feature>
<gene>
    <name evidence="12" type="ORF">DAPPUDRAFT_120740</name>
</gene>
<dbReference type="InterPro" id="IPR002219">
    <property type="entry name" value="PKC_DAG/PE"/>
</dbReference>
<reference evidence="12 13" key="1">
    <citation type="journal article" date="2011" name="Science">
        <title>The ecoresponsive genome of Daphnia pulex.</title>
        <authorList>
            <person name="Colbourne J.K."/>
            <person name="Pfrender M.E."/>
            <person name="Gilbert D."/>
            <person name="Thomas W.K."/>
            <person name="Tucker A."/>
            <person name="Oakley T.H."/>
            <person name="Tokishita S."/>
            <person name="Aerts A."/>
            <person name="Arnold G.J."/>
            <person name="Basu M.K."/>
            <person name="Bauer D.J."/>
            <person name="Caceres C.E."/>
            <person name="Carmel L."/>
            <person name="Casola C."/>
            <person name="Choi J.H."/>
            <person name="Detter J.C."/>
            <person name="Dong Q."/>
            <person name="Dusheyko S."/>
            <person name="Eads B.D."/>
            <person name="Frohlich T."/>
            <person name="Geiler-Samerotte K.A."/>
            <person name="Gerlach D."/>
            <person name="Hatcher P."/>
            <person name="Jogdeo S."/>
            <person name="Krijgsveld J."/>
            <person name="Kriventseva E.V."/>
            <person name="Kultz D."/>
            <person name="Laforsch C."/>
            <person name="Lindquist E."/>
            <person name="Lopez J."/>
            <person name="Manak J.R."/>
            <person name="Muller J."/>
            <person name="Pangilinan J."/>
            <person name="Patwardhan R.P."/>
            <person name="Pitluck S."/>
            <person name="Pritham E.J."/>
            <person name="Rechtsteiner A."/>
            <person name="Rho M."/>
            <person name="Rogozin I.B."/>
            <person name="Sakarya O."/>
            <person name="Salamov A."/>
            <person name="Schaack S."/>
            <person name="Shapiro H."/>
            <person name="Shiga Y."/>
            <person name="Skalitzky C."/>
            <person name="Smith Z."/>
            <person name="Souvorov A."/>
            <person name="Sung W."/>
            <person name="Tang Z."/>
            <person name="Tsuchiya D."/>
            <person name="Tu H."/>
            <person name="Vos H."/>
            <person name="Wang M."/>
            <person name="Wolf Y.I."/>
            <person name="Yamagata H."/>
            <person name="Yamada T."/>
            <person name="Ye Y."/>
            <person name="Shaw J.R."/>
            <person name="Andrews J."/>
            <person name="Crease T.J."/>
            <person name="Tang H."/>
            <person name="Lucas S.M."/>
            <person name="Robertson H.M."/>
            <person name="Bork P."/>
            <person name="Koonin E.V."/>
            <person name="Zdobnov E.M."/>
            <person name="Grigoriev I.V."/>
            <person name="Lynch M."/>
            <person name="Boore J.L."/>
        </authorList>
    </citation>
    <scope>NUCLEOTIDE SEQUENCE [LARGE SCALE GENOMIC DNA]</scope>
</reference>
<dbReference type="PROSITE" id="PS50081">
    <property type="entry name" value="ZF_DAG_PE_2"/>
    <property type="match status" value="1"/>
</dbReference>
<sequence length="295" mass="31776">MGINWITCRYLTIGHSRQGWKCRLCKINVHADCKSGVGRCLPKSRLLRRQKSSSELETSASQRIMSANYDPQYQFQQVQQQMQAAAADEETMVGDDGPLNFGREEIDQTYIVLKQASEMAVSSSSGNVSGRRTQQQQQPLPSSSLDQQPQQNISASDQSLGSSTGAINRTGVMRITTSSTQLQQTAAAAGASSSSSRRANPNSLSVGDPSSSFLSSSSVKERAFEGRAVPVLSIKSDDEIWLGSGGGARECHPGGMRQEDVYTYTQSTPLHNATHDSLCRLSSGGGLTKPTGDFD</sequence>
<feature type="region of interest" description="Disordered" evidence="10">
    <location>
        <begin position="179"/>
        <end position="215"/>
    </location>
</feature>
<keyword evidence="9" id="KW-0472">Membrane</keyword>
<dbReference type="PANTHER" id="PTHR15135">
    <property type="entry name" value="STAC"/>
    <property type="match status" value="1"/>
</dbReference>
<evidence type="ECO:0000256" key="10">
    <source>
        <dbReference type="SAM" id="MobiDB-lite"/>
    </source>
</evidence>
<evidence type="ECO:0000256" key="8">
    <source>
        <dbReference type="ARBA" id="ARBA00022833"/>
    </source>
</evidence>
<feature type="region of interest" description="Disordered" evidence="10">
    <location>
        <begin position="122"/>
        <end position="165"/>
    </location>
</feature>
<dbReference type="Gene3D" id="3.30.60.20">
    <property type="match status" value="1"/>
</dbReference>
<dbReference type="EMBL" id="GL733977">
    <property type="protein sequence ID" value="EFX61930.1"/>
    <property type="molecule type" value="Genomic_DNA"/>
</dbReference>
<dbReference type="InParanoid" id="E9I251"/>
<feature type="domain" description="Phorbol-ester/DAG-type" evidence="11">
    <location>
        <begin position="8"/>
        <end position="40"/>
    </location>
</feature>
<evidence type="ECO:0000313" key="12">
    <source>
        <dbReference type="EMBL" id="EFX61930.1"/>
    </source>
</evidence>
<protein>
    <recommendedName>
        <fullName evidence="11">Phorbol-ester/DAG-type domain-containing protein</fullName>
    </recommendedName>
</protein>
<dbReference type="Proteomes" id="UP000000305">
    <property type="component" value="Unassembled WGS sequence"/>
</dbReference>
<keyword evidence="6" id="KW-0677">Repeat</keyword>
<evidence type="ECO:0000256" key="6">
    <source>
        <dbReference type="ARBA" id="ARBA00022737"/>
    </source>
</evidence>
<evidence type="ECO:0000256" key="1">
    <source>
        <dbReference type="ARBA" id="ARBA00004413"/>
    </source>
</evidence>
<keyword evidence="7" id="KW-0863">Zinc-finger</keyword>
<dbReference type="GO" id="GO:0008270">
    <property type="term" value="F:zinc ion binding"/>
    <property type="evidence" value="ECO:0007669"/>
    <property type="project" value="UniProtKB-KW"/>
</dbReference>